<dbReference type="Pfam" id="PF13185">
    <property type="entry name" value="GAF_2"/>
    <property type="match status" value="1"/>
</dbReference>
<dbReference type="RefSeq" id="WP_062740994.1">
    <property type="nucleotide sequence ID" value="NZ_CP012871.1"/>
</dbReference>
<dbReference type="Pfam" id="PF00990">
    <property type="entry name" value="GGDEF"/>
    <property type="match status" value="1"/>
</dbReference>
<keyword evidence="4" id="KW-0342">GTP-binding</keyword>
<dbReference type="InterPro" id="IPR029787">
    <property type="entry name" value="Nucleotide_cyclase"/>
</dbReference>
<dbReference type="InterPro" id="IPR000160">
    <property type="entry name" value="GGDEF_dom"/>
</dbReference>
<organism evidence="7 8">
    <name type="scientific">[Enterobacter] lignolyticus</name>
    <dbReference type="NCBI Taxonomy" id="1334193"/>
    <lineage>
        <taxon>Bacteria</taxon>
        <taxon>Pseudomonadati</taxon>
        <taxon>Pseudomonadota</taxon>
        <taxon>Gammaproteobacteria</taxon>
        <taxon>Enterobacterales</taxon>
        <taxon>Enterobacteriaceae</taxon>
        <taxon>Pluralibacter</taxon>
    </lineage>
</organism>
<evidence type="ECO:0000256" key="2">
    <source>
        <dbReference type="ARBA" id="ARBA00004665"/>
    </source>
</evidence>
<comment type="catalytic activity">
    <reaction evidence="5">
        <text>2 GTP = 3',3'-c-di-GMP + 2 diphosphate</text>
        <dbReference type="Rhea" id="RHEA:24898"/>
        <dbReference type="ChEBI" id="CHEBI:33019"/>
        <dbReference type="ChEBI" id="CHEBI:37565"/>
        <dbReference type="ChEBI" id="CHEBI:58805"/>
        <dbReference type="EC" id="2.7.7.65"/>
    </reaction>
</comment>
<accession>A0A806X4D9</accession>
<dbReference type="NCBIfam" id="TIGR00254">
    <property type="entry name" value="GGDEF"/>
    <property type="match status" value="1"/>
</dbReference>
<comment type="pathway">
    <text evidence="2">Purine metabolism; 3',5'-cyclic di-GMP biosynthesis.</text>
</comment>
<evidence type="ECO:0000313" key="7">
    <source>
        <dbReference type="EMBL" id="ALR76434.1"/>
    </source>
</evidence>
<evidence type="ECO:0000256" key="5">
    <source>
        <dbReference type="ARBA" id="ARBA00034247"/>
    </source>
</evidence>
<reference evidence="8" key="1">
    <citation type="submission" date="2015-10" db="EMBL/GenBank/DDBJ databases">
        <title>Complete Genome Sequencing of Klebsiella sp. strain G5.</title>
        <authorList>
            <person name="Chan K.-G."/>
            <person name="Chen J.-W."/>
        </authorList>
    </citation>
    <scope>NUCLEOTIDE SEQUENCE [LARGE SCALE GENOMIC DNA]</scope>
    <source>
        <strain evidence="8">G5</strain>
    </source>
</reference>
<evidence type="ECO:0000313" key="8">
    <source>
        <dbReference type="Proteomes" id="UP000069162"/>
    </source>
</evidence>
<dbReference type="InterPro" id="IPR029016">
    <property type="entry name" value="GAF-like_dom_sf"/>
</dbReference>
<proteinExistence type="predicted"/>
<dbReference type="AlphaFoldDB" id="A0A806X4D9"/>
<name>A0A806X4D9_9ENTR</name>
<dbReference type="OrthoDB" id="9812260at2"/>
<dbReference type="SMART" id="SM00065">
    <property type="entry name" value="GAF"/>
    <property type="match status" value="1"/>
</dbReference>
<dbReference type="InterPro" id="IPR043128">
    <property type="entry name" value="Rev_trsase/Diguanyl_cyclase"/>
</dbReference>
<dbReference type="CDD" id="cd01949">
    <property type="entry name" value="GGDEF"/>
    <property type="match status" value="1"/>
</dbReference>
<dbReference type="Proteomes" id="UP000069162">
    <property type="component" value="Chromosome"/>
</dbReference>
<comment type="cofactor">
    <cofactor evidence="1">
        <name>Mg(2+)</name>
        <dbReference type="ChEBI" id="CHEBI:18420"/>
    </cofactor>
</comment>
<dbReference type="GO" id="GO:0005886">
    <property type="term" value="C:plasma membrane"/>
    <property type="evidence" value="ECO:0007669"/>
    <property type="project" value="TreeGrafter"/>
</dbReference>
<feature type="domain" description="GGDEF" evidence="6">
    <location>
        <begin position="204"/>
        <end position="335"/>
    </location>
</feature>
<protein>
    <recommendedName>
        <fullName evidence="3">diguanylate cyclase</fullName>
        <ecNumber evidence="3">2.7.7.65</ecNumber>
    </recommendedName>
</protein>
<sequence>MSDIILARVSQALNAEHSLESLVRQLLEMLELVTRMESTYLTNVDLSARVQHVLYARNSSELQIPEGFSVPWDDTLCKRAMDENCFFANDVSVRWQECHAAQALGITTYFTTPVHLTDGTFYGTLCATSRDKHSFSVNSEHVLQLFASLIASCIERESLVAKLREANAALVAYSYTDVLTGLANRRAVYEQLETLFSQARQHRSRVLIAFIDLDDFKEINDRYGHRTGDDFLIDVGQRLTSLTDSNDVVGRLGGDEFLIACEIPASGQQADFIERLRRQICGHYQLGELDIHYPGASIGTIMANPQEMDAEEAIQAADTAMYADKKRRQRGAAAS</sequence>
<dbReference type="PROSITE" id="PS50887">
    <property type="entry name" value="GGDEF"/>
    <property type="match status" value="1"/>
</dbReference>
<dbReference type="SMART" id="SM00267">
    <property type="entry name" value="GGDEF"/>
    <property type="match status" value="1"/>
</dbReference>
<evidence type="ECO:0000256" key="4">
    <source>
        <dbReference type="ARBA" id="ARBA00023134"/>
    </source>
</evidence>
<dbReference type="GO" id="GO:1902201">
    <property type="term" value="P:negative regulation of bacterial-type flagellum-dependent cell motility"/>
    <property type="evidence" value="ECO:0007669"/>
    <property type="project" value="TreeGrafter"/>
</dbReference>
<dbReference type="PANTHER" id="PTHR45138">
    <property type="entry name" value="REGULATORY COMPONENTS OF SENSORY TRANSDUCTION SYSTEM"/>
    <property type="match status" value="1"/>
</dbReference>
<dbReference type="KEGG" id="kle:AO703_09035"/>
<dbReference type="SUPFAM" id="SSF55781">
    <property type="entry name" value="GAF domain-like"/>
    <property type="match status" value="1"/>
</dbReference>
<dbReference type="InterPro" id="IPR003018">
    <property type="entry name" value="GAF"/>
</dbReference>
<dbReference type="GO" id="GO:0043709">
    <property type="term" value="P:cell adhesion involved in single-species biofilm formation"/>
    <property type="evidence" value="ECO:0007669"/>
    <property type="project" value="TreeGrafter"/>
</dbReference>
<dbReference type="SUPFAM" id="SSF55073">
    <property type="entry name" value="Nucleotide cyclase"/>
    <property type="match status" value="1"/>
</dbReference>
<evidence type="ECO:0000259" key="6">
    <source>
        <dbReference type="PROSITE" id="PS50887"/>
    </source>
</evidence>
<dbReference type="PANTHER" id="PTHR45138:SF9">
    <property type="entry name" value="DIGUANYLATE CYCLASE DGCM-RELATED"/>
    <property type="match status" value="1"/>
</dbReference>
<dbReference type="Gene3D" id="3.30.450.40">
    <property type="match status" value="1"/>
</dbReference>
<keyword evidence="4" id="KW-0547">Nucleotide-binding</keyword>
<evidence type="ECO:0000256" key="3">
    <source>
        <dbReference type="ARBA" id="ARBA00012528"/>
    </source>
</evidence>
<dbReference type="Gene3D" id="3.30.70.270">
    <property type="match status" value="1"/>
</dbReference>
<dbReference type="GO" id="GO:0005525">
    <property type="term" value="F:GTP binding"/>
    <property type="evidence" value="ECO:0007669"/>
    <property type="project" value="UniProtKB-KW"/>
</dbReference>
<dbReference type="EMBL" id="CP012871">
    <property type="protein sequence ID" value="ALR76434.1"/>
    <property type="molecule type" value="Genomic_DNA"/>
</dbReference>
<dbReference type="EC" id="2.7.7.65" evidence="3"/>
<gene>
    <name evidence="7" type="ORF">AO703_09035</name>
</gene>
<dbReference type="GO" id="GO:0052621">
    <property type="term" value="F:diguanylate cyclase activity"/>
    <property type="evidence" value="ECO:0007669"/>
    <property type="project" value="UniProtKB-EC"/>
</dbReference>
<dbReference type="InterPro" id="IPR050469">
    <property type="entry name" value="Diguanylate_Cyclase"/>
</dbReference>
<evidence type="ECO:0000256" key="1">
    <source>
        <dbReference type="ARBA" id="ARBA00001946"/>
    </source>
</evidence>